<sequence length="343" mass="38194">MAPPRGKKRKADDAGSPSDVAADAKGIEVEHGDIWFADGSVVLIAENKGFKVYQGILSRHSEVFKDMFALPQPADAESCDGCPVVRMQDTAKDLGTFLSALHDSTARYLNPTKILPFDEVSTMLRLGSKYNVESMRADAIRRLKSCFPDKLEDFANSRTRTALYDSDDMTKYYQTSDITIVFHHCRHVIKLARSHDLDSMLPAAFYSCAQMTIQGIVARTGLPYELSDADIVRCLQGRNTLKLTLRRSLLDAVRQAGLEGSDCQNIVSCTSKKTRMVEQLCHYDLGPYALLDHGILRRILAIDVCPACIMRCNSTYDAAKQETWTNLRTHFDLPPPPPPVGDE</sequence>
<dbReference type="InterPro" id="IPR011333">
    <property type="entry name" value="SKP1/BTB/POZ_sf"/>
</dbReference>
<proteinExistence type="predicted"/>
<dbReference type="Proteomes" id="UP000292702">
    <property type="component" value="Unassembled WGS sequence"/>
</dbReference>
<dbReference type="SMART" id="SM00225">
    <property type="entry name" value="BTB"/>
    <property type="match status" value="1"/>
</dbReference>
<accession>A0A4R0RXX4</accession>
<name>A0A4R0RXX4_9APHY</name>
<dbReference type="PROSITE" id="PS50097">
    <property type="entry name" value="BTB"/>
    <property type="match status" value="1"/>
</dbReference>
<organism evidence="3 4">
    <name type="scientific">Steccherinum ochraceum</name>
    <dbReference type="NCBI Taxonomy" id="92696"/>
    <lineage>
        <taxon>Eukaryota</taxon>
        <taxon>Fungi</taxon>
        <taxon>Dikarya</taxon>
        <taxon>Basidiomycota</taxon>
        <taxon>Agaricomycotina</taxon>
        <taxon>Agaricomycetes</taxon>
        <taxon>Polyporales</taxon>
        <taxon>Steccherinaceae</taxon>
        <taxon>Steccherinum</taxon>
    </lineage>
</organism>
<evidence type="ECO:0000256" key="1">
    <source>
        <dbReference type="SAM" id="MobiDB-lite"/>
    </source>
</evidence>
<comment type="caution">
    <text evidence="3">The sequence shown here is derived from an EMBL/GenBank/DDBJ whole genome shotgun (WGS) entry which is preliminary data.</text>
</comment>
<feature type="region of interest" description="Disordered" evidence="1">
    <location>
        <begin position="1"/>
        <end position="20"/>
    </location>
</feature>
<dbReference type="STRING" id="92696.A0A4R0RXX4"/>
<keyword evidence="4" id="KW-1185">Reference proteome</keyword>
<evidence type="ECO:0000313" key="3">
    <source>
        <dbReference type="EMBL" id="TCD70989.1"/>
    </source>
</evidence>
<feature type="domain" description="BTB" evidence="2">
    <location>
        <begin position="39"/>
        <end position="110"/>
    </location>
</feature>
<reference evidence="3 4" key="1">
    <citation type="submission" date="2018-11" db="EMBL/GenBank/DDBJ databases">
        <title>Genome assembly of Steccherinum ochraceum LE-BIN_3174, the white-rot fungus of the Steccherinaceae family (The Residual Polyporoid clade, Polyporales, Basidiomycota).</title>
        <authorList>
            <person name="Fedorova T.V."/>
            <person name="Glazunova O.A."/>
            <person name="Landesman E.O."/>
            <person name="Moiseenko K.V."/>
            <person name="Psurtseva N.V."/>
            <person name="Savinova O.S."/>
            <person name="Shakhova N.V."/>
            <person name="Tyazhelova T.V."/>
            <person name="Vasina D.V."/>
        </authorList>
    </citation>
    <scope>NUCLEOTIDE SEQUENCE [LARGE SCALE GENOMIC DNA]</scope>
    <source>
        <strain evidence="3 4">LE-BIN_3174</strain>
    </source>
</reference>
<evidence type="ECO:0000313" key="4">
    <source>
        <dbReference type="Proteomes" id="UP000292702"/>
    </source>
</evidence>
<dbReference type="Gene3D" id="3.30.710.10">
    <property type="entry name" value="Potassium Channel Kv1.1, Chain A"/>
    <property type="match status" value="1"/>
</dbReference>
<gene>
    <name evidence="3" type="ORF">EIP91_000487</name>
</gene>
<evidence type="ECO:0000259" key="2">
    <source>
        <dbReference type="PROSITE" id="PS50097"/>
    </source>
</evidence>
<dbReference type="OrthoDB" id="3893071at2759"/>
<dbReference type="InterPro" id="IPR000210">
    <property type="entry name" value="BTB/POZ_dom"/>
</dbReference>
<protein>
    <recommendedName>
        <fullName evidence="2">BTB domain-containing protein</fullName>
    </recommendedName>
</protein>
<dbReference type="AlphaFoldDB" id="A0A4R0RXX4"/>
<dbReference type="EMBL" id="RWJN01000011">
    <property type="protein sequence ID" value="TCD70989.1"/>
    <property type="molecule type" value="Genomic_DNA"/>
</dbReference>